<reference evidence="3" key="2">
    <citation type="submission" date="2023-01" db="EMBL/GenBank/DDBJ databases">
        <title>Human gut microbiome strain richness.</title>
        <authorList>
            <person name="Chen-Liaw A."/>
        </authorList>
    </citation>
    <scope>NUCLEOTIDE SEQUENCE</scope>
    <source>
        <strain evidence="3">B1_m1001713B170214d0_201011</strain>
    </source>
</reference>
<dbReference type="AlphaFoldDB" id="A0A6N3HV24"/>
<dbReference type="SUPFAM" id="SSF53448">
    <property type="entry name" value="Nucleotide-diphospho-sugar transferases"/>
    <property type="match status" value="1"/>
</dbReference>
<gene>
    <name evidence="4" type="ORF">CSLFYP84_00267</name>
    <name evidence="3" type="ORF">PM006_11695</name>
</gene>
<evidence type="ECO:0000256" key="1">
    <source>
        <dbReference type="ARBA" id="ARBA00022679"/>
    </source>
</evidence>
<evidence type="ECO:0000313" key="3">
    <source>
        <dbReference type="EMBL" id="MDB2000865.1"/>
    </source>
</evidence>
<protein>
    <submittedName>
        <fullName evidence="3">Glycosyltransferase family 2 protein</fullName>
    </submittedName>
</protein>
<dbReference type="GO" id="GO:0016779">
    <property type="term" value="F:nucleotidyltransferase activity"/>
    <property type="evidence" value="ECO:0007669"/>
    <property type="project" value="UniProtKB-KW"/>
</dbReference>
<reference evidence="4" key="1">
    <citation type="submission" date="2019-11" db="EMBL/GenBank/DDBJ databases">
        <authorList>
            <person name="Feng L."/>
        </authorList>
    </citation>
    <scope>NUCLEOTIDE SEQUENCE</scope>
    <source>
        <strain evidence="4">CsymbiosumLFYP84</strain>
    </source>
</reference>
<sequence>MNIIITMAGLGSRFRKAGYYCPKYMIEAKGKTLFDWSMDSLVGYNNNVNRYVFVVRAEDHAESFIREHCASYGIQDVKIVELDYLTDGQATTCMLAIPHCNADEAIMVYNIDTYVEPNEMRYKDLSGDGHIPCFHADGNHWSFTRLDDSGNVVEVREKVRISDNCTLGAYYFSSARLYRELYEEFYSDDSQMEKNEKYIAPLYNLMIEKGMPVTISIVDAAKVHVLGTPEELQVFLSE</sequence>
<dbReference type="PANTHER" id="PTHR43584:SF8">
    <property type="entry name" value="N-ACETYLMURAMATE ALPHA-1-PHOSPHATE URIDYLYLTRANSFERASE"/>
    <property type="match status" value="1"/>
</dbReference>
<dbReference type="EMBL" id="CACRUA010000078">
    <property type="protein sequence ID" value="VYU80258.1"/>
    <property type="molecule type" value="Genomic_DNA"/>
</dbReference>
<dbReference type="InterPro" id="IPR016873">
    <property type="entry name" value="Caps_polysacc_synth_BcbE_prd"/>
</dbReference>
<dbReference type="PIRSF" id="PIRSF028162">
    <property type="entry name" value="BcbE_prd"/>
    <property type="match status" value="1"/>
</dbReference>
<dbReference type="InterPro" id="IPR050065">
    <property type="entry name" value="GlmU-like"/>
</dbReference>
<evidence type="ECO:0000256" key="2">
    <source>
        <dbReference type="ARBA" id="ARBA00022695"/>
    </source>
</evidence>
<keyword evidence="2" id="KW-0548">Nucleotidyltransferase</keyword>
<dbReference type="InterPro" id="IPR029044">
    <property type="entry name" value="Nucleotide-diphossugar_trans"/>
</dbReference>
<dbReference type="EMBL" id="JAQLGM010000027">
    <property type="protein sequence ID" value="MDB2000865.1"/>
    <property type="molecule type" value="Genomic_DNA"/>
</dbReference>
<name>A0A6N3HV24_CLOSY</name>
<dbReference type="PANTHER" id="PTHR43584">
    <property type="entry name" value="NUCLEOTIDYL TRANSFERASE"/>
    <property type="match status" value="1"/>
</dbReference>
<organism evidence="4">
    <name type="scientific">Clostridium symbiosum</name>
    <name type="common">Bacteroides symbiosus</name>
    <dbReference type="NCBI Taxonomy" id="1512"/>
    <lineage>
        <taxon>Bacteria</taxon>
        <taxon>Bacillati</taxon>
        <taxon>Bacillota</taxon>
        <taxon>Clostridia</taxon>
        <taxon>Lachnospirales</taxon>
        <taxon>Lachnospiraceae</taxon>
        <taxon>Otoolea</taxon>
    </lineage>
</organism>
<accession>A0A6N3HV24</accession>
<keyword evidence="1" id="KW-0808">Transferase</keyword>
<dbReference type="Proteomes" id="UP001300871">
    <property type="component" value="Unassembled WGS sequence"/>
</dbReference>
<evidence type="ECO:0000313" key="4">
    <source>
        <dbReference type="EMBL" id="VYU80258.1"/>
    </source>
</evidence>
<proteinExistence type="predicted"/>
<dbReference type="CDD" id="cd04183">
    <property type="entry name" value="GT2_BcE_like"/>
    <property type="match status" value="1"/>
</dbReference>
<dbReference type="Gene3D" id="3.90.550.10">
    <property type="entry name" value="Spore Coat Polysaccharide Biosynthesis Protein SpsA, Chain A"/>
    <property type="match status" value="1"/>
</dbReference>
<dbReference type="RefSeq" id="WP_021643206.1">
    <property type="nucleotide sequence ID" value="NZ_CABKPP010000011.1"/>
</dbReference>